<name>X1K0E6_9ZZZZ</name>
<protein>
    <submittedName>
        <fullName evidence="1">Uncharacterized protein</fullName>
    </submittedName>
</protein>
<dbReference type="EMBL" id="BARU01027624">
    <property type="protein sequence ID" value="GAH75563.1"/>
    <property type="molecule type" value="Genomic_DNA"/>
</dbReference>
<reference evidence="1" key="1">
    <citation type="journal article" date="2014" name="Front. Microbiol.">
        <title>High frequency of phylogenetically diverse reductive dehalogenase-homologous genes in deep subseafloor sedimentary metagenomes.</title>
        <authorList>
            <person name="Kawai M."/>
            <person name="Futagami T."/>
            <person name="Toyoda A."/>
            <person name="Takaki Y."/>
            <person name="Nishi S."/>
            <person name="Hori S."/>
            <person name="Arai W."/>
            <person name="Tsubouchi T."/>
            <person name="Morono Y."/>
            <person name="Uchiyama I."/>
            <person name="Ito T."/>
            <person name="Fujiyama A."/>
            <person name="Inagaki F."/>
            <person name="Takami H."/>
        </authorList>
    </citation>
    <scope>NUCLEOTIDE SEQUENCE</scope>
    <source>
        <strain evidence="1">Expedition CK06-06</strain>
    </source>
</reference>
<accession>X1K0E6</accession>
<sequence>NNVHLHACMGIGAVVKYLHDTDLLEKNQYSLVMKYLEQI</sequence>
<dbReference type="AlphaFoldDB" id="X1K0E6"/>
<organism evidence="1">
    <name type="scientific">marine sediment metagenome</name>
    <dbReference type="NCBI Taxonomy" id="412755"/>
    <lineage>
        <taxon>unclassified sequences</taxon>
        <taxon>metagenomes</taxon>
        <taxon>ecological metagenomes</taxon>
    </lineage>
</organism>
<comment type="caution">
    <text evidence="1">The sequence shown here is derived from an EMBL/GenBank/DDBJ whole genome shotgun (WGS) entry which is preliminary data.</text>
</comment>
<proteinExistence type="predicted"/>
<gene>
    <name evidence="1" type="ORF">S03H2_44202</name>
</gene>
<evidence type="ECO:0000313" key="1">
    <source>
        <dbReference type="EMBL" id="GAH75563.1"/>
    </source>
</evidence>
<feature type="non-terminal residue" evidence="1">
    <location>
        <position position="1"/>
    </location>
</feature>